<keyword evidence="2" id="KW-1003">Cell membrane</keyword>
<evidence type="ECO:0000313" key="9">
    <source>
        <dbReference type="Proteomes" id="UP001225072"/>
    </source>
</evidence>
<keyword evidence="3 6" id="KW-0812">Transmembrane</keyword>
<protein>
    <submittedName>
        <fullName evidence="8">RDD family membrane protein YckC</fullName>
    </submittedName>
</protein>
<keyword evidence="5 6" id="KW-0472">Membrane</keyword>
<dbReference type="InterPro" id="IPR010432">
    <property type="entry name" value="RDD"/>
</dbReference>
<accession>A0ABU0TK86</accession>
<feature type="transmembrane region" description="Helical" evidence="6">
    <location>
        <begin position="60"/>
        <end position="81"/>
    </location>
</feature>
<comment type="caution">
    <text evidence="8">The sequence shown here is derived from an EMBL/GenBank/DDBJ whole genome shotgun (WGS) entry which is preliminary data.</text>
</comment>
<evidence type="ECO:0000256" key="3">
    <source>
        <dbReference type="ARBA" id="ARBA00022692"/>
    </source>
</evidence>
<dbReference type="PANTHER" id="PTHR36115:SF4">
    <property type="entry name" value="MEMBRANE PROTEIN"/>
    <property type="match status" value="1"/>
</dbReference>
<keyword evidence="4 6" id="KW-1133">Transmembrane helix</keyword>
<dbReference type="InterPro" id="IPR051791">
    <property type="entry name" value="Pra-immunoreactive"/>
</dbReference>
<dbReference type="PANTHER" id="PTHR36115">
    <property type="entry name" value="PROLINE-RICH ANTIGEN HOMOLOG-RELATED"/>
    <property type="match status" value="1"/>
</dbReference>
<organism evidence="8 9">
    <name type="scientific">Chryseobacterium camelliae</name>
    <dbReference type="NCBI Taxonomy" id="1265445"/>
    <lineage>
        <taxon>Bacteria</taxon>
        <taxon>Pseudomonadati</taxon>
        <taxon>Bacteroidota</taxon>
        <taxon>Flavobacteriia</taxon>
        <taxon>Flavobacteriales</taxon>
        <taxon>Weeksellaceae</taxon>
        <taxon>Chryseobacterium group</taxon>
        <taxon>Chryseobacterium</taxon>
    </lineage>
</organism>
<evidence type="ECO:0000256" key="6">
    <source>
        <dbReference type="SAM" id="Phobius"/>
    </source>
</evidence>
<dbReference type="Pfam" id="PF06271">
    <property type="entry name" value="RDD"/>
    <property type="match status" value="1"/>
</dbReference>
<evidence type="ECO:0000256" key="4">
    <source>
        <dbReference type="ARBA" id="ARBA00022989"/>
    </source>
</evidence>
<comment type="subcellular location">
    <subcellularLocation>
        <location evidence="1">Cell membrane</location>
        <topology evidence="1">Multi-pass membrane protein</topology>
    </subcellularLocation>
</comment>
<keyword evidence="9" id="KW-1185">Reference proteome</keyword>
<feature type="transmembrane region" description="Helical" evidence="6">
    <location>
        <begin position="27"/>
        <end position="54"/>
    </location>
</feature>
<proteinExistence type="predicted"/>
<evidence type="ECO:0000256" key="5">
    <source>
        <dbReference type="ARBA" id="ARBA00023136"/>
    </source>
</evidence>
<gene>
    <name evidence="8" type="ORF">QE404_002610</name>
</gene>
<reference evidence="8 9" key="1">
    <citation type="submission" date="2023-07" db="EMBL/GenBank/DDBJ databases">
        <title>Functional and genomic diversity of the sorghum phyllosphere microbiome.</title>
        <authorList>
            <person name="Shade A."/>
        </authorList>
    </citation>
    <scope>NUCLEOTIDE SEQUENCE [LARGE SCALE GENOMIC DNA]</scope>
    <source>
        <strain evidence="8 9">SORGH_AS_1064</strain>
    </source>
</reference>
<evidence type="ECO:0000256" key="2">
    <source>
        <dbReference type="ARBA" id="ARBA00022475"/>
    </source>
</evidence>
<dbReference type="Proteomes" id="UP001225072">
    <property type="component" value="Unassembled WGS sequence"/>
</dbReference>
<evidence type="ECO:0000256" key="1">
    <source>
        <dbReference type="ARBA" id="ARBA00004651"/>
    </source>
</evidence>
<dbReference type="RefSeq" id="WP_307450993.1">
    <property type="nucleotide sequence ID" value="NZ_JAUTAL010000001.1"/>
</dbReference>
<evidence type="ECO:0000313" key="8">
    <source>
        <dbReference type="EMBL" id="MDQ1097463.1"/>
    </source>
</evidence>
<name>A0ABU0TK86_9FLAO</name>
<dbReference type="EMBL" id="JAUTAL010000001">
    <property type="protein sequence ID" value="MDQ1097463.1"/>
    <property type="molecule type" value="Genomic_DNA"/>
</dbReference>
<feature type="domain" description="RDD" evidence="7">
    <location>
        <begin position="13"/>
        <end position="125"/>
    </location>
</feature>
<evidence type="ECO:0000259" key="7">
    <source>
        <dbReference type="Pfam" id="PF06271"/>
    </source>
</evidence>
<sequence length="165" mass="19352">MRKYLLIIDRNKASLGKRFVNNLIDTIVLMIIHVILTFISGFLYALTSICFFYFYNDGGFLWDIFIGAVVAFIYFFIWEYYTQGMTPGKYVTGTRVISVDGKKSDRKQILYISLYRVIPFEPLSFFGREGWHDSFSDTRVVNWLNYISEKQAKDDINRIGQKEIA</sequence>